<dbReference type="RefSeq" id="WP_165893163.1">
    <property type="nucleotide sequence ID" value="NZ_JAAPAP010000010.1"/>
</dbReference>
<dbReference type="AlphaFoldDB" id="A0AA43Z8Q6"/>
<proteinExistence type="predicted"/>
<organism evidence="1 2">
    <name type="scientific">Azotobacter chroococcum</name>
    <dbReference type="NCBI Taxonomy" id="353"/>
    <lineage>
        <taxon>Bacteria</taxon>
        <taxon>Pseudomonadati</taxon>
        <taxon>Pseudomonadota</taxon>
        <taxon>Gammaproteobacteria</taxon>
        <taxon>Pseudomonadales</taxon>
        <taxon>Pseudomonadaceae</taxon>
        <taxon>Azotobacter</taxon>
    </lineage>
</organism>
<accession>A0AA43Z8Q6</accession>
<dbReference type="Proteomes" id="UP000736384">
    <property type="component" value="Unassembled WGS sequence"/>
</dbReference>
<name>A0AA43Z8Q6_9GAMM</name>
<protein>
    <submittedName>
        <fullName evidence="1">Uncharacterized protein</fullName>
    </submittedName>
</protein>
<comment type="caution">
    <text evidence="1">The sequence shown here is derived from an EMBL/GenBank/DDBJ whole genome shotgun (WGS) entry which is preliminary data.</text>
</comment>
<dbReference type="EMBL" id="JAAPAP010000010">
    <property type="protein sequence ID" value="NHN78447.1"/>
    <property type="molecule type" value="Genomic_DNA"/>
</dbReference>
<evidence type="ECO:0000313" key="1">
    <source>
        <dbReference type="EMBL" id="NHN78447.1"/>
    </source>
</evidence>
<reference evidence="1" key="1">
    <citation type="submission" date="2020-03" db="EMBL/GenBank/DDBJ databases">
        <title>Genome assembly of Azotobacter chroococcum W5.</title>
        <authorList>
            <person name="Kannepalli A."/>
        </authorList>
    </citation>
    <scope>NUCLEOTIDE SEQUENCE</scope>
    <source>
        <strain evidence="1">W5</strain>
    </source>
</reference>
<sequence length="77" mass="9052">MGKTMVQRAQEEFGHLSIIYIGGGWNACTIEAKEYCMSENIGIYVSDEMTGALWRNDYWNYFKRDRDGNTIQFIREE</sequence>
<evidence type="ECO:0000313" key="2">
    <source>
        <dbReference type="Proteomes" id="UP000736384"/>
    </source>
</evidence>
<gene>
    <name evidence="1" type="ORF">HA520_14365</name>
</gene>